<gene>
    <name evidence="1" type="ORF">ABT276_11075</name>
</gene>
<evidence type="ECO:0000313" key="1">
    <source>
        <dbReference type="EMBL" id="MER6613909.1"/>
    </source>
</evidence>
<accession>A0ABV1UT02</accession>
<protein>
    <recommendedName>
        <fullName evidence="3">DUF3558 domain-containing protein</fullName>
    </recommendedName>
</protein>
<comment type="caution">
    <text evidence="1">The sequence shown here is derived from an EMBL/GenBank/DDBJ whole genome shotgun (WGS) entry which is preliminary data.</text>
</comment>
<dbReference type="RefSeq" id="WP_351975920.1">
    <property type="nucleotide sequence ID" value="NZ_JBEPBX010000007.1"/>
</dbReference>
<evidence type="ECO:0000313" key="2">
    <source>
        <dbReference type="Proteomes" id="UP001445472"/>
    </source>
</evidence>
<reference evidence="1 2" key="1">
    <citation type="submission" date="2024-06" db="EMBL/GenBank/DDBJ databases">
        <title>The Natural Products Discovery Center: Release of the First 8490 Sequenced Strains for Exploring Actinobacteria Biosynthetic Diversity.</title>
        <authorList>
            <person name="Kalkreuter E."/>
            <person name="Kautsar S.A."/>
            <person name="Yang D."/>
            <person name="Bader C.D."/>
            <person name="Teijaro C.N."/>
            <person name="Fluegel L."/>
            <person name="Davis C.M."/>
            <person name="Simpson J.R."/>
            <person name="Lauterbach L."/>
            <person name="Steele A.D."/>
            <person name="Gui C."/>
            <person name="Meng S."/>
            <person name="Li G."/>
            <person name="Viehrig K."/>
            <person name="Ye F."/>
            <person name="Su P."/>
            <person name="Kiefer A.F."/>
            <person name="Nichols A."/>
            <person name="Cepeda A.J."/>
            <person name="Yan W."/>
            <person name="Fan B."/>
            <person name="Jiang Y."/>
            <person name="Adhikari A."/>
            <person name="Zheng C.-J."/>
            <person name="Schuster L."/>
            <person name="Cowan T.M."/>
            <person name="Smanski M.J."/>
            <person name="Chevrette M.G."/>
            <person name="De Carvalho L.P.S."/>
            <person name="Shen B."/>
        </authorList>
    </citation>
    <scope>NUCLEOTIDE SEQUENCE [LARGE SCALE GENOMIC DNA]</scope>
    <source>
        <strain evidence="1 2">NPDC000837</strain>
    </source>
</reference>
<proteinExistence type="predicted"/>
<sequence length="189" mass="20654">MRYLNLVAVGIVILFLAGCSGERDDYEYAIPKEICGISVAASYAQPLLPPGKAIKENLRGTPGESQSCGVIVDERVDLSVSFSRQTEELDVMETAVDDYVDPRRVSLGGRVNSAVVGDDGAIAWMACAPKPNQPQYEAPESNKAKYTHLVLQVRTDGEVEKPGSIGDWRMGIEQFLRAYVPELAKTWCS</sequence>
<dbReference type="EMBL" id="JBEPBX010000007">
    <property type="protein sequence ID" value="MER6613909.1"/>
    <property type="molecule type" value="Genomic_DNA"/>
</dbReference>
<keyword evidence="2" id="KW-1185">Reference proteome</keyword>
<organism evidence="1 2">
    <name type="scientific">Streptomyces xantholiticus</name>
    <dbReference type="NCBI Taxonomy" id="68285"/>
    <lineage>
        <taxon>Bacteria</taxon>
        <taxon>Bacillati</taxon>
        <taxon>Actinomycetota</taxon>
        <taxon>Actinomycetes</taxon>
        <taxon>Kitasatosporales</taxon>
        <taxon>Streptomycetaceae</taxon>
        <taxon>Streptomyces</taxon>
    </lineage>
</organism>
<name>A0ABV1UT02_9ACTN</name>
<dbReference type="PROSITE" id="PS51257">
    <property type="entry name" value="PROKAR_LIPOPROTEIN"/>
    <property type="match status" value="1"/>
</dbReference>
<evidence type="ECO:0008006" key="3">
    <source>
        <dbReference type="Google" id="ProtNLM"/>
    </source>
</evidence>
<dbReference type="Proteomes" id="UP001445472">
    <property type="component" value="Unassembled WGS sequence"/>
</dbReference>